<keyword evidence="3" id="KW-1185">Reference proteome</keyword>
<protein>
    <submittedName>
        <fullName evidence="2">Universal stress protein</fullName>
    </submittedName>
</protein>
<reference evidence="2 3" key="1">
    <citation type="journal article" date="2019" name="Int. J. Syst. Evol. Microbiol.">
        <title>The Global Catalogue of Microorganisms (GCM) 10K type strain sequencing project: providing services to taxonomists for standard genome sequencing and annotation.</title>
        <authorList>
            <consortium name="The Broad Institute Genomics Platform"/>
            <consortium name="The Broad Institute Genome Sequencing Center for Infectious Disease"/>
            <person name="Wu L."/>
            <person name="Ma J."/>
        </authorList>
    </citation>
    <scope>NUCLEOTIDE SEQUENCE [LARGE SCALE GENOMIC DNA]</scope>
    <source>
        <strain evidence="2 3">PJ61</strain>
    </source>
</reference>
<gene>
    <name evidence="2" type="ORF">ACFQDD_12855</name>
</gene>
<comment type="caution">
    <text evidence="2">The sequence shown here is derived from an EMBL/GenBank/DDBJ whole genome shotgun (WGS) entry which is preliminary data.</text>
</comment>
<dbReference type="AlphaFoldDB" id="A0ABD5T9G3"/>
<feature type="domain" description="UspA" evidence="1">
    <location>
        <begin position="1"/>
        <end position="24"/>
    </location>
</feature>
<organism evidence="2 3">
    <name type="scientific">Halorubrum pallidum</name>
    <dbReference type="NCBI Taxonomy" id="1526114"/>
    <lineage>
        <taxon>Archaea</taxon>
        <taxon>Methanobacteriati</taxon>
        <taxon>Methanobacteriota</taxon>
        <taxon>Stenosarchaea group</taxon>
        <taxon>Halobacteria</taxon>
        <taxon>Halobacteriales</taxon>
        <taxon>Haloferacaceae</taxon>
        <taxon>Halorubrum</taxon>
    </lineage>
</organism>
<dbReference type="InterPro" id="IPR006016">
    <property type="entry name" value="UspA"/>
</dbReference>
<evidence type="ECO:0000313" key="2">
    <source>
        <dbReference type="EMBL" id="MFC6772392.1"/>
    </source>
</evidence>
<dbReference type="Gene3D" id="3.40.50.620">
    <property type="entry name" value="HUPs"/>
    <property type="match status" value="1"/>
</dbReference>
<dbReference type="InterPro" id="IPR014729">
    <property type="entry name" value="Rossmann-like_a/b/a_fold"/>
</dbReference>
<dbReference type="EMBL" id="JBHSWT010000774">
    <property type="protein sequence ID" value="MFC6772392.1"/>
    <property type="molecule type" value="Genomic_DNA"/>
</dbReference>
<sequence length="32" mass="3391">MVKRILVAVDGSAEAVEALTFAATEWPDADLT</sequence>
<evidence type="ECO:0000259" key="1">
    <source>
        <dbReference type="Pfam" id="PF00582"/>
    </source>
</evidence>
<evidence type="ECO:0000313" key="3">
    <source>
        <dbReference type="Proteomes" id="UP001596274"/>
    </source>
</evidence>
<dbReference type="Proteomes" id="UP001596274">
    <property type="component" value="Unassembled WGS sequence"/>
</dbReference>
<accession>A0ABD5T9G3</accession>
<dbReference type="Pfam" id="PF00582">
    <property type="entry name" value="Usp"/>
    <property type="match status" value="1"/>
</dbReference>
<feature type="non-terminal residue" evidence="2">
    <location>
        <position position="32"/>
    </location>
</feature>
<proteinExistence type="predicted"/>
<name>A0ABD5T9G3_9EURY</name>